<evidence type="ECO:0000313" key="2">
    <source>
        <dbReference type="Proteomes" id="UP000321933"/>
    </source>
</evidence>
<dbReference type="InterPro" id="IPR027417">
    <property type="entry name" value="P-loop_NTPase"/>
</dbReference>
<proteinExistence type="predicted"/>
<gene>
    <name evidence="1" type="ORF">FVW59_15810</name>
</gene>
<dbReference type="Proteomes" id="UP000321933">
    <property type="component" value="Unassembled WGS sequence"/>
</dbReference>
<comment type="caution">
    <text evidence="1">The sequence shown here is derived from an EMBL/GenBank/DDBJ whole genome shotgun (WGS) entry which is preliminary data.</text>
</comment>
<dbReference type="EMBL" id="VRYZ01000007">
    <property type="protein sequence ID" value="TXS90066.1"/>
    <property type="molecule type" value="Genomic_DNA"/>
</dbReference>
<name>A0A5C8ZNI1_9GAMM</name>
<keyword evidence="2" id="KW-1185">Reference proteome</keyword>
<organism evidence="1 2">
    <name type="scientific">Parahaliea aestuarii</name>
    <dbReference type="NCBI Taxonomy" id="1852021"/>
    <lineage>
        <taxon>Bacteria</taxon>
        <taxon>Pseudomonadati</taxon>
        <taxon>Pseudomonadota</taxon>
        <taxon>Gammaproteobacteria</taxon>
        <taxon>Cellvibrionales</taxon>
        <taxon>Halieaceae</taxon>
        <taxon>Parahaliea</taxon>
    </lineage>
</organism>
<reference evidence="1 2" key="1">
    <citation type="submission" date="2019-08" db="EMBL/GenBank/DDBJ databases">
        <title>Parahaliea maris sp. nov., isolated from the surface seawater.</title>
        <authorList>
            <person name="Liu Y."/>
        </authorList>
    </citation>
    <scope>NUCLEOTIDE SEQUENCE [LARGE SCALE GENOMIC DNA]</scope>
    <source>
        <strain evidence="1 2">S2-26</strain>
    </source>
</reference>
<dbReference type="RefSeq" id="WP_187275927.1">
    <property type="nucleotide sequence ID" value="NZ_VRYZ01000007.1"/>
</dbReference>
<evidence type="ECO:0008006" key="3">
    <source>
        <dbReference type="Google" id="ProtNLM"/>
    </source>
</evidence>
<dbReference type="Gene3D" id="3.40.50.300">
    <property type="entry name" value="P-loop containing nucleotide triphosphate hydrolases"/>
    <property type="match status" value="1"/>
</dbReference>
<evidence type="ECO:0000313" key="1">
    <source>
        <dbReference type="EMBL" id="TXS90066.1"/>
    </source>
</evidence>
<dbReference type="SUPFAM" id="SSF52540">
    <property type="entry name" value="P-loop containing nucleoside triphosphate hydrolases"/>
    <property type="match status" value="1"/>
</dbReference>
<sequence>MPKTAGLSFRAVLEDAYGGGFLADYDDYPLAASPDQRLAVSIDYALRARADAFASVRCVHGHFLPLKYLLLGDDIECRFVTWLREPVARLVSHYHYWSRHYEPDADSTSSLHRRVIEEGWTLERFCLAPELRNVYSEFLRGFPLRFLDFVGISEFYTEDLREFSTRFLGRQAEPMVLNAASVRYRAEDIPAGLRRRVRAYHRQDVELYEHALVLRQRRQCASAAF</sequence>
<dbReference type="AlphaFoldDB" id="A0A5C8ZNI1"/>
<protein>
    <recommendedName>
        <fullName evidence="3">Sulfotransferase family protein</fullName>
    </recommendedName>
</protein>
<accession>A0A5C8ZNI1</accession>